<accession>A0A6B2L774</accession>
<dbReference type="InterPro" id="IPR001128">
    <property type="entry name" value="Cyt_P450"/>
</dbReference>
<dbReference type="AlphaFoldDB" id="A0A6B2L774"/>
<name>A0A6B2L774_9EUKA</name>
<dbReference type="GO" id="GO:0016705">
    <property type="term" value="F:oxidoreductase activity, acting on paired donors, with incorporation or reduction of molecular oxygen"/>
    <property type="evidence" value="ECO:0007669"/>
    <property type="project" value="InterPro"/>
</dbReference>
<evidence type="ECO:0000256" key="3">
    <source>
        <dbReference type="ARBA" id="ARBA00023002"/>
    </source>
</evidence>
<comment type="similarity">
    <text evidence="1">Belongs to the cytochrome P450 family.</text>
</comment>
<dbReference type="GO" id="GO:0004497">
    <property type="term" value="F:monooxygenase activity"/>
    <property type="evidence" value="ECO:0007669"/>
    <property type="project" value="InterPro"/>
</dbReference>
<dbReference type="Gene3D" id="1.10.630.10">
    <property type="entry name" value="Cytochrome P450"/>
    <property type="match status" value="1"/>
</dbReference>
<sequence length="339" mass="39550">MMEVYHRCAENLIPVLENHFQTSQPLELQEIFKRFTLDTFGEIGFGYKVNSLKAPVLFSETFDWLQLETDYRLLYPWRRIFCNGIWKSNLNILESFVVKIIEERKKEGWEGKKDFLSKLLEMEANQEITGVTPKFLRDQVVNFLVAGRDTTAILLASTFYFLSLNPDVDAKVREEIARVVGNEKFDMKHSKHLRYLQNVINESLRLFPPAVPFNSRVATKDVVLPNKVRVTKGTLVMYTPYIVHRLKEYWGNDAEQFRPERWDDPNVLKHNYQYIPFQKGPRICLGMNMAQEEAKCCISILYQHGFRFELISPRPSDMTLVGAAILSSKEGINVRVLKQ</sequence>
<proteinExistence type="inferred from homology"/>
<dbReference type="PANTHER" id="PTHR24296">
    <property type="entry name" value="CYTOCHROME P450"/>
    <property type="match status" value="1"/>
</dbReference>
<dbReference type="InterPro" id="IPR002401">
    <property type="entry name" value="Cyt_P450_E_grp-I"/>
</dbReference>
<keyword evidence="2 5" id="KW-0479">Metal-binding</keyword>
<dbReference type="PRINTS" id="PR00463">
    <property type="entry name" value="EP450I"/>
</dbReference>
<dbReference type="InterPro" id="IPR036396">
    <property type="entry name" value="Cyt_P450_sf"/>
</dbReference>
<protein>
    <recommendedName>
        <fullName evidence="7">Cytochrome P450</fullName>
    </recommendedName>
</protein>
<evidence type="ECO:0000256" key="5">
    <source>
        <dbReference type="PIRSR" id="PIRSR602401-1"/>
    </source>
</evidence>
<dbReference type="GO" id="GO:0005506">
    <property type="term" value="F:iron ion binding"/>
    <property type="evidence" value="ECO:0007669"/>
    <property type="project" value="InterPro"/>
</dbReference>
<dbReference type="PRINTS" id="PR00385">
    <property type="entry name" value="P450"/>
</dbReference>
<keyword evidence="5" id="KW-0349">Heme</keyword>
<keyword evidence="3" id="KW-0560">Oxidoreductase</keyword>
<keyword evidence="4 5" id="KW-0408">Iron</keyword>
<evidence type="ECO:0000256" key="4">
    <source>
        <dbReference type="ARBA" id="ARBA00023004"/>
    </source>
</evidence>
<comment type="cofactor">
    <cofactor evidence="5">
        <name>heme</name>
        <dbReference type="ChEBI" id="CHEBI:30413"/>
    </cofactor>
</comment>
<evidence type="ECO:0008006" key="7">
    <source>
        <dbReference type="Google" id="ProtNLM"/>
    </source>
</evidence>
<dbReference type="SUPFAM" id="SSF48264">
    <property type="entry name" value="Cytochrome P450"/>
    <property type="match status" value="1"/>
</dbReference>
<dbReference type="EMBL" id="GIBP01003893">
    <property type="protein sequence ID" value="NDV32862.1"/>
    <property type="molecule type" value="Transcribed_RNA"/>
</dbReference>
<organism evidence="6">
    <name type="scientific">Arcella intermedia</name>
    <dbReference type="NCBI Taxonomy" id="1963864"/>
    <lineage>
        <taxon>Eukaryota</taxon>
        <taxon>Amoebozoa</taxon>
        <taxon>Tubulinea</taxon>
        <taxon>Elardia</taxon>
        <taxon>Arcellinida</taxon>
        <taxon>Sphaerothecina</taxon>
        <taxon>Arcellidae</taxon>
        <taxon>Arcella</taxon>
    </lineage>
</organism>
<dbReference type="Pfam" id="PF00067">
    <property type="entry name" value="p450"/>
    <property type="match status" value="1"/>
</dbReference>
<evidence type="ECO:0000256" key="2">
    <source>
        <dbReference type="ARBA" id="ARBA00022723"/>
    </source>
</evidence>
<evidence type="ECO:0000256" key="1">
    <source>
        <dbReference type="ARBA" id="ARBA00010617"/>
    </source>
</evidence>
<reference evidence="6" key="1">
    <citation type="journal article" date="2020" name="J. Eukaryot. Microbiol.">
        <title>De novo Sequencing, Assembly and Annotation of the Transcriptome for the Free-Living Testate Amoeba Arcella intermedia.</title>
        <authorList>
            <person name="Ribeiro G.M."/>
            <person name="Porfirio-Sousa A.L."/>
            <person name="Maurer-Alcala X.X."/>
            <person name="Katz L.A."/>
            <person name="Lahr D.J.G."/>
        </authorList>
    </citation>
    <scope>NUCLEOTIDE SEQUENCE</scope>
</reference>
<feature type="binding site" description="axial binding residue" evidence="5">
    <location>
        <position position="284"/>
    </location>
    <ligand>
        <name>heme</name>
        <dbReference type="ChEBI" id="CHEBI:30413"/>
    </ligand>
    <ligandPart>
        <name>Fe</name>
        <dbReference type="ChEBI" id="CHEBI:18248"/>
    </ligandPart>
</feature>
<dbReference type="GO" id="GO:0020037">
    <property type="term" value="F:heme binding"/>
    <property type="evidence" value="ECO:0007669"/>
    <property type="project" value="InterPro"/>
</dbReference>
<evidence type="ECO:0000313" key="6">
    <source>
        <dbReference type="EMBL" id="NDV32862.1"/>
    </source>
</evidence>